<sequence length="166" mass="18759">MDFLTRRSQAVQIGNSISSTTTLSTGAPQGCVLSPLLSNLLTHDCEAMHNLNHIIECTDDTTVMGLISKNEESYREEVQQLTAWYCANKMSLNIDKTKEMFVDFRRAQSDHSPVTINGSSVKIIESTKFIAGEKLHLITQQQLHHQALQHLYFLRRLRKAHLPPPS</sequence>
<comment type="caution">
    <text evidence="2">The sequence shown here is derived from an EMBL/GenBank/DDBJ whole genome shotgun (WGS) entry which is preliminary data.</text>
</comment>
<organism evidence="2 3">
    <name type="scientific">Silurus asotus</name>
    <name type="common">Amur catfish</name>
    <name type="synonym">Parasilurus asotus</name>
    <dbReference type="NCBI Taxonomy" id="30991"/>
    <lineage>
        <taxon>Eukaryota</taxon>
        <taxon>Metazoa</taxon>
        <taxon>Chordata</taxon>
        <taxon>Craniata</taxon>
        <taxon>Vertebrata</taxon>
        <taxon>Euteleostomi</taxon>
        <taxon>Actinopterygii</taxon>
        <taxon>Neopterygii</taxon>
        <taxon>Teleostei</taxon>
        <taxon>Ostariophysi</taxon>
        <taxon>Siluriformes</taxon>
        <taxon>Siluridae</taxon>
        <taxon>Silurus</taxon>
    </lineage>
</organism>
<evidence type="ECO:0000259" key="1">
    <source>
        <dbReference type="PROSITE" id="PS50878"/>
    </source>
</evidence>
<dbReference type="InterPro" id="IPR000477">
    <property type="entry name" value="RT_dom"/>
</dbReference>
<proteinExistence type="predicted"/>
<dbReference type="PROSITE" id="PS50878">
    <property type="entry name" value="RT_POL"/>
    <property type="match status" value="1"/>
</dbReference>
<reference evidence="2" key="1">
    <citation type="submission" date="2018-07" db="EMBL/GenBank/DDBJ databases">
        <title>Comparative genomics of catfishes provides insights into carnivory and benthic adaptation.</title>
        <authorList>
            <person name="Zhang Y."/>
            <person name="Wang D."/>
            <person name="Peng Z."/>
            <person name="Zheng S."/>
            <person name="Shao F."/>
            <person name="Tao W."/>
        </authorList>
    </citation>
    <scope>NUCLEOTIDE SEQUENCE</scope>
    <source>
        <strain evidence="2">Chongqing</strain>
    </source>
</reference>
<dbReference type="Proteomes" id="UP001205998">
    <property type="component" value="Unassembled WGS sequence"/>
</dbReference>
<dbReference type="GO" id="GO:0016706">
    <property type="term" value="F:2-oxoglutarate-dependent dioxygenase activity"/>
    <property type="evidence" value="ECO:0007669"/>
    <property type="project" value="InterPro"/>
</dbReference>
<name>A0AAD5AP63_SILAS</name>
<keyword evidence="3" id="KW-1185">Reference proteome</keyword>
<gene>
    <name evidence="2" type="ORF">C0J50_20103</name>
</gene>
<dbReference type="AlphaFoldDB" id="A0AAD5AP63"/>
<dbReference type="InterPro" id="IPR015095">
    <property type="entry name" value="AlkB_hom8_N"/>
</dbReference>
<protein>
    <recommendedName>
        <fullName evidence="1">Reverse transcriptase domain-containing protein</fullName>
    </recommendedName>
</protein>
<evidence type="ECO:0000313" key="2">
    <source>
        <dbReference type="EMBL" id="KAI5620333.1"/>
    </source>
</evidence>
<dbReference type="Pfam" id="PF09004">
    <property type="entry name" value="ALKBH8_N"/>
    <property type="match status" value="1"/>
</dbReference>
<dbReference type="GO" id="GO:0008168">
    <property type="term" value="F:methyltransferase activity"/>
    <property type="evidence" value="ECO:0007669"/>
    <property type="project" value="InterPro"/>
</dbReference>
<dbReference type="Pfam" id="PF00078">
    <property type="entry name" value="RVT_1"/>
    <property type="match status" value="1"/>
</dbReference>
<dbReference type="PANTHER" id="PTHR33332">
    <property type="entry name" value="REVERSE TRANSCRIPTASE DOMAIN-CONTAINING PROTEIN"/>
    <property type="match status" value="1"/>
</dbReference>
<evidence type="ECO:0000313" key="3">
    <source>
        <dbReference type="Proteomes" id="UP001205998"/>
    </source>
</evidence>
<feature type="domain" description="Reverse transcriptase" evidence="1">
    <location>
        <begin position="1"/>
        <end position="121"/>
    </location>
</feature>
<dbReference type="EMBL" id="MU551647">
    <property type="protein sequence ID" value="KAI5620333.1"/>
    <property type="molecule type" value="Genomic_DNA"/>
</dbReference>
<accession>A0AAD5AP63</accession>